<dbReference type="GO" id="GO:0008273">
    <property type="term" value="F:calcium, potassium:sodium antiporter activity"/>
    <property type="evidence" value="ECO:0007669"/>
    <property type="project" value="TreeGrafter"/>
</dbReference>
<feature type="transmembrane region" description="Helical" evidence="5">
    <location>
        <begin position="166"/>
        <end position="187"/>
    </location>
</feature>
<proteinExistence type="predicted"/>
<keyword evidence="3 5" id="KW-1133">Transmembrane helix</keyword>
<dbReference type="RefSeq" id="WP_106988490.1">
    <property type="nucleotide sequence ID" value="NZ_DBGCOW010000017.1"/>
</dbReference>
<feature type="transmembrane region" description="Helical" evidence="5">
    <location>
        <begin position="38"/>
        <end position="61"/>
    </location>
</feature>
<dbReference type="InterPro" id="IPR044880">
    <property type="entry name" value="NCX_ion-bd_dom_sf"/>
</dbReference>
<feature type="transmembrane region" description="Helical" evidence="5">
    <location>
        <begin position="265"/>
        <end position="285"/>
    </location>
</feature>
<evidence type="ECO:0000256" key="3">
    <source>
        <dbReference type="ARBA" id="ARBA00022989"/>
    </source>
</evidence>
<dbReference type="Pfam" id="PF01699">
    <property type="entry name" value="Na_Ca_ex"/>
    <property type="match status" value="2"/>
</dbReference>
<evidence type="ECO:0000256" key="2">
    <source>
        <dbReference type="ARBA" id="ARBA00022692"/>
    </source>
</evidence>
<feature type="transmembrane region" description="Helical" evidence="5">
    <location>
        <begin position="297"/>
        <end position="313"/>
    </location>
</feature>
<dbReference type="Gene3D" id="1.20.1420.30">
    <property type="entry name" value="NCX, central ion-binding region"/>
    <property type="match status" value="1"/>
</dbReference>
<dbReference type="EMBL" id="PYLP01000015">
    <property type="protein sequence ID" value="PST38370.1"/>
    <property type="molecule type" value="Genomic_DNA"/>
</dbReference>
<evidence type="ECO:0000256" key="1">
    <source>
        <dbReference type="ARBA" id="ARBA00004141"/>
    </source>
</evidence>
<feature type="transmembrane region" description="Helical" evidence="5">
    <location>
        <begin position="207"/>
        <end position="229"/>
    </location>
</feature>
<name>A0A2T3FSX0_9FIRM</name>
<dbReference type="PANTHER" id="PTHR10846">
    <property type="entry name" value="SODIUM/POTASSIUM/CALCIUM EXCHANGER"/>
    <property type="match status" value="1"/>
</dbReference>
<sequence>MTNVFVSLLVLIVGFILLMKGADFFVEGSSSIATRFHIPSLIIGLTIVAMGTSLPECAVSITASMDGNNALAVANAVGSNIFNLMVVCGISALFVPIAVQVNTLKREFPFSVLCAILLMILGYFGMILGHIDGIVLLILFVGYIVYMIVSAKKAMNTYQEEEEIKVISMGLSLVYIVGGAIAIKFGGDFVVDSASNIALSLGMSQNLVGLTIVALGTSLPELVTSMVAAKKGEVDMALGNVIGSNVFNILFVLGIAAAISPITFIFENIIDILILTIFSLIVLYFGFTKHKIDRKEGIIMLLLYVAYLVYIIIR</sequence>
<accession>A0A2T3FSX0</accession>
<dbReference type="Proteomes" id="UP000241201">
    <property type="component" value="Unassembled WGS sequence"/>
</dbReference>
<keyword evidence="4 5" id="KW-0472">Membrane</keyword>
<feature type="transmembrane region" description="Helical" evidence="5">
    <location>
        <begin position="241"/>
        <end position="259"/>
    </location>
</feature>
<protein>
    <submittedName>
        <fullName evidence="7">Calcium/sodium antiporter</fullName>
    </submittedName>
    <submittedName>
        <fullName evidence="8">Sodium:proton exchanger</fullName>
    </submittedName>
</protein>
<evidence type="ECO:0000259" key="6">
    <source>
        <dbReference type="Pfam" id="PF01699"/>
    </source>
</evidence>
<evidence type="ECO:0000256" key="4">
    <source>
        <dbReference type="ARBA" id="ARBA00023136"/>
    </source>
</evidence>
<dbReference type="GO" id="GO:0006874">
    <property type="term" value="P:intracellular calcium ion homeostasis"/>
    <property type="evidence" value="ECO:0007669"/>
    <property type="project" value="TreeGrafter"/>
</dbReference>
<feature type="transmembrane region" description="Helical" evidence="5">
    <location>
        <begin position="134"/>
        <end position="154"/>
    </location>
</feature>
<feature type="domain" description="Sodium/calcium exchanger membrane region" evidence="6">
    <location>
        <begin position="172"/>
        <end position="312"/>
    </location>
</feature>
<feature type="transmembrane region" description="Helical" evidence="5">
    <location>
        <begin position="108"/>
        <end position="128"/>
    </location>
</feature>
<evidence type="ECO:0000313" key="9">
    <source>
        <dbReference type="Proteomes" id="UP000241201"/>
    </source>
</evidence>
<evidence type="ECO:0000256" key="5">
    <source>
        <dbReference type="SAM" id="Phobius"/>
    </source>
</evidence>
<reference evidence="8" key="2">
    <citation type="journal article" date="2019" name="Int. J. Syst. Evol. Microbiol.">
        <title>Faecalibacillus intestinalis gen. nov., sp. nov. and Faecalibacillus faecis sp. nov., isolated from human faeces.</title>
        <authorList>
            <person name="Seo B."/>
            <person name="Jeon K."/>
            <person name="Baek I."/>
            <person name="Lee Y.M."/>
            <person name="Baek K."/>
            <person name="Ko G."/>
        </authorList>
    </citation>
    <scope>NUCLEOTIDE SEQUENCE</scope>
    <source>
        <strain evidence="8">SNUG30370</strain>
    </source>
</reference>
<dbReference type="InterPro" id="IPR004481">
    <property type="entry name" value="K/Na/Ca-exchanger"/>
</dbReference>
<keyword evidence="2 5" id="KW-0812">Transmembrane</keyword>
<dbReference type="GO" id="GO:0005886">
    <property type="term" value="C:plasma membrane"/>
    <property type="evidence" value="ECO:0007669"/>
    <property type="project" value="TreeGrafter"/>
</dbReference>
<evidence type="ECO:0000313" key="7">
    <source>
        <dbReference type="EMBL" id="MCB8611266.1"/>
    </source>
</evidence>
<reference evidence="7" key="3">
    <citation type="submission" date="2021-10" db="EMBL/GenBank/DDBJ databases">
        <title>Collection of gut derived symbiotic bacterial strains cultured from healthy donors.</title>
        <authorList>
            <person name="Lin H."/>
            <person name="Littmann E."/>
            <person name="Kohout C."/>
            <person name="Pamer E.G."/>
        </authorList>
    </citation>
    <scope>NUCLEOTIDE SEQUENCE</scope>
    <source>
        <strain evidence="7">DFI.4.48</strain>
    </source>
</reference>
<dbReference type="PANTHER" id="PTHR10846:SF8">
    <property type="entry name" value="INNER MEMBRANE PROTEIN YRBG"/>
    <property type="match status" value="1"/>
</dbReference>
<dbReference type="GO" id="GO:0005262">
    <property type="term" value="F:calcium channel activity"/>
    <property type="evidence" value="ECO:0007669"/>
    <property type="project" value="TreeGrafter"/>
</dbReference>
<organism evidence="8 9">
    <name type="scientific">Faecalibacillus faecis</name>
    <dbReference type="NCBI Taxonomy" id="1982628"/>
    <lineage>
        <taxon>Bacteria</taxon>
        <taxon>Bacillati</taxon>
        <taxon>Bacillota</taxon>
        <taxon>Erysipelotrichia</taxon>
        <taxon>Erysipelotrichales</taxon>
        <taxon>Coprobacillaceae</taxon>
        <taxon>Faecalibacillus</taxon>
    </lineage>
</organism>
<dbReference type="GeneID" id="77471484"/>
<keyword evidence="9" id="KW-1185">Reference proteome</keyword>
<dbReference type="InterPro" id="IPR004837">
    <property type="entry name" value="NaCa_Exmemb"/>
</dbReference>
<dbReference type="Proteomes" id="UP001198439">
    <property type="component" value="Unassembled WGS sequence"/>
</dbReference>
<dbReference type="NCBIfam" id="TIGR00367">
    <property type="entry name" value="calcium/sodium antiporter"/>
    <property type="match status" value="1"/>
</dbReference>
<feature type="transmembrane region" description="Helical" evidence="5">
    <location>
        <begin position="81"/>
        <end position="101"/>
    </location>
</feature>
<feature type="domain" description="Sodium/calcium exchanger membrane region" evidence="6">
    <location>
        <begin position="7"/>
        <end position="148"/>
    </location>
</feature>
<comment type="caution">
    <text evidence="8">The sequence shown here is derived from an EMBL/GenBank/DDBJ whole genome shotgun (WGS) entry which is preliminary data.</text>
</comment>
<dbReference type="EMBL" id="JAJDKZ010000044">
    <property type="protein sequence ID" value="MCB8611266.1"/>
    <property type="molecule type" value="Genomic_DNA"/>
</dbReference>
<feature type="transmembrane region" description="Helical" evidence="5">
    <location>
        <begin position="6"/>
        <end position="26"/>
    </location>
</feature>
<dbReference type="AlphaFoldDB" id="A0A2T3FSX0"/>
<evidence type="ECO:0000313" key="8">
    <source>
        <dbReference type="EMBL" id="PST38370.1"/>
    </source>
</evidence>
<reference evidence="9" key="1">
    <citation type="submission" date="2018-03" db="EMBL/GenBank/DDBJ databases">
        <title>Lachnoclostridium SNUG30370 gen.nov., sp.nov., isolated from human faeces.</title>
        <authorList>
            <person name="Seo B."/>
            <person name="Jeon K."/>
            <person name="Ko G."/>
        </authorList>
    </citation>
    <scope>NUCLEOTIDE SEQUENCE [LARGE SCALE GENOMIC DNA]</scope>
    <source>
        <strain evidence="9">SNUG30370</strain>
    </source>
</reference>
<gene>
    <name evidence="8" type="ORF">C7U55_10305</name>
    <name evidence="7" type="ORF">LJD69_11755</name>
</gene>
<comment type="subcellular location">
    <subcellularLocation>
        <location evidence="1">Membrane</location>
        <topology evidence="1">Multi-pass membrane protein</topology>
    </subcellularLocation>
</comment>